<dbReference type="STRING" id="1121331.SAMN02745248_01004"/>
<evidence type="ECO:0000256" key="1">
    <source>
        <dbReference type="ARBA" id="ARBA00010688"/>
    </source>
</evidence>
<dbReference type="Proteomes" id="UP000183952">
    <property type="component" value="Unassembled WGS sequence"/>
</dbReference>
<sequence length="261" mass="28992">MKFATVGDNCIDYYKSMNQGFPGGNPVNVAVYLRRLGEKVSYTGAVGDDTYGEFMIKSIQSKGVDTSHIKVLHGDTAMTEVELRGEERILGDYHEGVLCQFKLSSEDIDFLCSHDMVISGIWGMVEKDLWKIKQRHVPVAFDFATKVGDEKVLEIIADVDYAFFAYDNGDDDFIRSYMKDMKKLGPKLIIVTLGENGSLCYNGSTFIKYGIVPCTVKDTMGAGDSYIAGFLQGISKGWTIEKSMENGARNASITLQYHGAW</sequence>
<dbReference type="PANTHER" id="PTHR43085:SF41">
    <property type="entry name" value="FRUCTOSELYSINE 6-KINASE"/>
    <property type="match status" value="1"/>
</dbReference>
<dbReference type="NCBIfam" id="NF007321">
    <property type="entry name" value="PRK09813.1"/>
    <property type="match status" value="1"/>
</dbReference>
<keyword evidence="2" id="KW-0808">Transferase</keyword>
<reference evidence="5 6" key="1">
    <citation type="submission" date="2016-11" db="EMBL/GenBank/DDBJ databases">
        <authorList>
            <person name="Jaros S."/>
            <person name="Januszkiewicz K."/>
            <person name="Wedrychowicz H."/>
        </authorList>
    </citation>
    <scope>NUCLEOTIDE SEQUENCE [LARGE SCALE GENOMIC DNA]</scope>
    <source>
        <strain evidence="5 6">DSM 3090</strain>
    </source>
</reference>
<dbReference type="AlphaFoldDB" id="A0A1M6MD05"/>
<dbReference type="RefSeq" id="WP_072903009.1">
    <property type="nucleotide sequence ID" value="NZ_FRAD01000007.1"/>
</dbReference>
<dbReference type="InterPro" id="IPR011611">
    <property type="entry name" value="PfkB_dom"/>
</dbReference>
<feature type="domain" description="Carbohydrate kinase PfkB" evidence="4">
    <location>
        <begin position="21"/>
        <end position="260"/>
    </location>
</feature>
<dbReference type="PROSITE" id="PS00584">
    <property type="entry name" value="PFKB_KINASES_2"/>
    <property type="match status" value="1"/>
</dbReference>
<dbReference type="Gene3D" id="3.40.1190.20">
    <property type="match status" value="1"/>
</dbReference>
<dbReference type="InterPro" id="IPR050306">
    <property type="entry name" value="PfkB_Carbo_kinase"/>
</dbReference>
<dbReference type="PANTHER" id="PTHR43085">
    <property type="entry name" value="HEXOKINASE FAMILY MEMBER"/>
    <property type="match status" value="1"/>
</dbReference>
<protein>
    <submittedName>
        <fullName evidence="5">Fructoselysine 6-kinase</fullName>
    </submittedName>
</protein>
<keyword evidence="3 5" id="KW-0418">Kinase</keyword>
<proteinExistence type="inferred from homology"/>
<accession>A0A1M6MD05</accession>
<dbReference type="Pfam" id="PF00294">
    <property type="entry name" value="PfkB"/>
    <property type="match status" value="1"/>
</dbReference>
<evidence type="ECO:0000313" key="5">
    <source>
        <dbReference type="EMBL" id="SHJ81300.1"/>
    </source>
</evidence>
<evidence type="ECO:0000313" key="6">
    <source>
        <dbReference type="Proteomes" id="UP000183952"/>
    </source>
</evidence>
<dbReference type="PROSITE" id="PS00583">
    <property type="entry name" value="PFKB_KINASES_1"/>
    <property type="match status" value="1"/>
</dbReference>
<keyword evidence="6" id="KW-1185">Reference proteome</keyword>
<dbReference type="EMBL" id="FRAD01000007">
    <property type="protein sequence ID" value="SHJ81300.1"/>
    <property type="molecule type" value="Genomic_DNA"/>
</dbReference>
<comment type="similarity">
    <text evidence="1">Belongs to the carbohydrate kinase PfkB family.</text>
</comment>
<dbReference type="GO" id="GO:0016301">
    <property type="term" value="F:kinase activity"/>
    <property type="evidence" value="ECO:0007669"/>
    <property type="project" value="UniProtKB-KW"/>
</dbReference>
<evidence type="ECO:0000256" key="3">
    <source>
        <dbReference type="ARBA" id="ARBA00022777"/>
    </source>
</evidence>
<dbReference type="InterPro" id="IPR002173">
    <property type="entry name" value="Carboh/pur_kinase_PfkB_CS"/>
</dbReference>
<organism evidence="5 6">
    <name type="scientific">Hathewaya proteolytica DSM 3090</name>
    <dbReference type="NCBI Taxonomy" id="1121331"/>
    <lineage>
        <taxon>Bacteria</taxon>
        <taxon>Bacillati</taxon>
        <taxon>Bacillota</taxon>
        <taxon>Clostridia</taxon>
        <taxon>Eubacteriales</taxon>
        <taxon>Clostridiaceae</taxon>
        <taxon>Hathewaya</taxon>
    </lineage>
</organism>
<gene>
    <name evidence="5" type="ORF">SAMN02745248_01004</name>
</gene>
<name>A0A1M6MD05_9CLOT</name>
<dbReference type="InterPro" id="IPR029056">
    <property type="entry name" value="Ribokinase-like"/>
</dbReference>
<evidence type="ECO:0000256" key="2">
    <source>
        <dbReference type="ARBA" id="ARBA00022679"/>
    </source>
</evidence>
<evidence type="ECO:0000259" key="4">
    <source>
        <dbReference type="Pfam" id="PF00294"/>
    </source>
</evidence>
<dbReference type="SUPFAM" id="SSF53613">
    <property type="entry name" value="Ribokinase-like"/>
    <property type="match status" value="1"/>
</dbReference>